<organism evidence="1">
    <name type="scientific">Thermohahella caldifontis</name>
    <dbReference type="NCBI Taxonomy" id="3142973"/>
    <lineage>
        <taxon>Bacteria</taxon>
        <taxon>Pseudomonadati</taxon>
        <taxon>Pseudomonadota</taxon>
        <taxon>Gammaproteobacteria</taxon>
        <taxon>Oceanospirillales</taxon>
        <taxon>Hahellaceae</taxon>
        <taxon>Thermohahella</taxon>
    </lineage>
</organism>
<dbReference type="Pfam" id="PF05717">
    <property type="entry name" value="TnpB_IS66"/>
    <property type="match status" value="1"/>
</dbReference>
<dbReference type="InterPro" id="IPR008878">
    <property type="entry name" value="Transposase_IS66_Orf2"/>
</dbReference>
<protein>
    <submittedName>
        <fullName evidence="1">IS66 family insertion sequence element accessory protein TnpB</fullName>
    </submittedName>
</protein>
<reference evidence="1" key="1">
    <citation type="submission" date="2024-05" db="EMBL/GenBank/DDBJ databases">
        <title>Genome sequencing of novel strain.</title>
        <authorList>
            <person name="Ganbat D."/>
            <person name="Ganbat S."/>
            <person name="Lee S.-J."/>
        </authorList>
    </citation>
    <scope>NUCLEOTIDE SEQUENCE</scope>
    <source>
        <strain evidence="1">SMD15-11</strain>
    </source>
</reference>
<dbReference type="PANTHER" id="PTHR36455:SF1">
    <property type="entry name" value="BLR8292 PROTEIN"/>
    <property type="match status" value="1"/>
</dbReference>
<dbReference type="KEGG" id="tcd:AAIA72_01215"/>
<dbReference type="RefSeq" id="WP_369601634.1">
    <property type="nucleotide sequence ID" value="NZ_CP154858.1"/>
</dbReference>
<dbReference type="AlphaFoldDB" id="A0AB39UXA1"/>
<sequence length="122" mass="14473">MRVRRWPVREIYLYLHPVDFRKSIDGLAAIVEAELERNPFAPTLFAFTNRQRDKVKLLYWERNGFVLWYKRLEKQRSCWPAPGTQQVRSLSPEQLSWLLDGIDLDRLTPHKTLHFSSVSGAF</sequence>
<proteinExistence type="predicted"/>
<dbReference type="EMBL" id="CP154858">
    <property type="protein sequence ID" value="XDT72630.1"/>
    <property type="molecule type" value="Genomic_DNA"/>
</dbReference>
<gene>
    <name evidence="1" type="primary">tnpB</name>
    <name evidence="1" type="ORF">AAIA72_01215</name>
</gene>
<accession>A0AB39UXA1</accession>
<dbReference type="NCBIfam" id="NF033819">
    <property type="entry name" value="IS66_TnpB"/>
    <property type="match status" value="1"/>
</dbReference>
<dbReference type="PANTHER" id="PTHR36455">
    <property type="match status" value="1"/>
</dbReference>
<name>A0AB39UXA1_9GAMM</name>
<evidence type="ECO:0000313" key="1">
    <source>
        <dbReference type="EMBL" id="XDT72630.1"/>
    </source>
</evidence>